<dbReference type="Pfam" id="PF02755">
    <property type="entry name" value="RPEL"/>
    <property type="match status" value="2"/>
</dbReference>
<protein>
    <submittedName>
        <fullName evidence="6">Phosphatase and actin regulator 2</fullName>
    </submittedName>
</protein>
<dbReference type="OrthoDB" id="5563016at2759"/>
<dbReference type="PANTHER" id="PTHR12751:SF18">
    <property type="entry name" value="PHOSPHATASE AND ACTIN REGULATOR 1"/>
    <property type="match status" value="1"/>
</dbReference>
<dbReference type="Gene3D" id="6.10.140.1750">
    <property type="match status" value="1"/>
</dbReference>
<feature type="region of interest" description="Disordered" evidence="5">
    <location>
        <begin position="108"/>
        <end position="136"/>
    </location>
</feature>
<keyword evidence="7" id="KW-1185">Reference proteome</keyword>
<name>A0A0V1CVW6_TRIBR</name>
<evidence type="ECO:0000256" key="3">
    <source>
        <dbReference type="ARBA" id="ARBA00023203"/>
    </source>
</evidence>
<organism evidence="6 7">
    <name type="scientific">Trichinella britovi</name>
    <name type="common">Parasitic roundworm</name>
    <dbReference type="NCBI Taxonomy" id="45882"/>
    <lineage>
        <taxon>Eukaryota</taxon>
        <taxon>Metazoa</taxon>
        <taxon>Ecdysozoa</taxon>
        <taxon>Nematoda</taxon>
        <taxon>Enoplea</taxon>
        <taxon>Dorylaimia</taxon>
        <taxon>Trichinellida</taxon>
        <taxon>Trichinellidae</taxon>
        <taxon>Trichinella</taxon>
    </lineage>
</organism>
<feature type="compositionally biased region" description="Basic and acidic residues" evidence="5">
    <location>
        <begin position="349"/>
        <end position="363"/>
    </location>
</feature>
<dbReference type="AlphaFoldDB" id="A0A0V1CVW6"/>
<keyword evidence="2" id="KW-0677">Repeat</keyword>
<dbReference type="GO" id="GO:0030036">
    <property type="term" value="P:actin cytoskeleton organization"/>
    <property type="evidence" value="ECO:0007669"/>
    <property type="project" value="TreeGrafter"/>
</dbReference>
<reference evidence="6 7" key="1">
    <citation type="submission" date="2015-01" db="EMBL/GenBank/DDBJ databases">
        <title>Evolution of Trichinella species and genotypes.</title>
        <authorList>
            <person name="Korhonen P.K."/>
            <person name="Edoardo P."/>
            <person name="Giuseppe L.R."/>
            <person name="Gasser R.B."/>
        </authorList>
    </citation>
    <scope>NUCLEOTIDE SEQUENCE [LARGE SCALE GENOMIC DNA]</scope>
    <source>
        <strain evidence="6">ISS120</strain>
    </source>
</reference>
<feature type="compositionally biased region" description="Basic and acidic residues" evidence="5">
    <location>
        <begin position="117"/>
        <end position="136"/>
    </location>
</feature>
<dbReference type="PANTHER" id="PTHR12751">
    <property type="entry name" value="PHOSPHATASE AND ACTIN REGULATOR PHACTR"/>
    <property type="match status" value="1"/>
</dbReference>
<dbReference type="STRING" id="45882.A0A0V1CVW6"/>
<dbReference type="OMA" id="FAFFIHP"/>
<evidence type="ECO:0000313" key="6">
    <source>
        <dbReference type="EMBL" id="KRY53383.1"/>
    </source>
</evidence>
<evidence type="ECO:0000313" key="7">
    <source>
        <dbReference type="Proteomes" id="UP000054653"/>
    </source>
</evidence>
<comment type="caution">
    <text evidence="6">The sequence shown here is derived from an EMBL/GenBank/DDBJ whole genome shotgun (WGS) entry which is preliminary data.</text>
</comment>
<accession>A0A0V1CVW6</accession>
<feature type="region of interest" description="Disordered" evidence="5">
    <location>
        <begin position="296"/>
        <end position="363"/>
    </location>
</feature>
<feature type="repeat" description="RPEL" evidence="4">
    <location>
        <begin position="451"/>
        <end position="476"/>
    </location>
</feature>
<feature type="compositionally biased region" description="Acidic residues" evidence="5">
    <location>
        <begin position="332"/>
        <end position="348"/>
    </location>
</feature>
<feature type="non-terminal residue" evidence="6">
    <location>
        <position position="1"/>
    </location>
</feature>
<sequence>LKMAEDCASDSCSDGSRHQSEQNCRVARKVRGIKASPSCDSVFFHCALNRLRRRRSTKTDHVQGHKMSGVLLRWFQPWKWRRLKSKTATNKNSANGVTNRLDIENFVDQQQQQQEQQHQHHDEVEQRRLDNDTSEHEQFDEIIECSSDGSRFVDQCAQSSDQYDGQLALTETEQQLDRITVLPPAYVAVVTKSKTVAHVQSALIVPVDQPEESTSESGVPAPSAPVTFSRRALLHNDADIPPTESEYPEELDCELSPTMSSFSGNVQEVPAKEPDLNAQPVKSALRRRVAFADSLQTDYSASPSPSTSTKKRITTAVSSQVAPQLITTAVGDADDDDLVSSDSDDDEPILFRDRQSENGDEPRLMGALASKVYRKDTISLRDALEGPSSVASLDIPDQTQQERREKMEQISVKLERKLSQRPTAEELEQRNILKDENSPAMSKQIMEQRRRMLLRKLSFRPTIEELKERQIIKFNDYVEVTNAEMYDRRADKPWVRLTPKDKAAIRKELNEYKSFEMEVHEKSRQFTRYAFLVSQFFFTLLCIFHSSI</sequence>
<gene>
    <name evidence="6" type="primary">Phactr2</name>
    <name evidence="6" type="ORF">T03_7020</name>
</gene>
<dbReference type="SMART" id="SM00707">
    <property type="entry name" value="RPEL"/>
    <property type="match status" value="2"/>
</dbReference>
<dbReference type="EMBL" id="JYDI01000087">
    <property type="protein sequence ID" value="KRY53383.1"/>
    <property type="molecule type" value="Genomic_DNA"/>
</dbReference>
<evidence type="ECO:0000256" key="5">
    <source>
        <dbReference type="SAM" id="MobiDB-lite"/>
    </source>
</evidence>
<evidence type="ECO:0000256" key="4">
    <source>
        <dbReference type="PROSITE-ProRule" id="PRU00401"/>
    </source>
</evidence>
<dbReference type="GO" id="GO:0003779">
    <property type="term" value="F:actin binding"/>
    <property type="evidence" value="ECO:0007669"/>
    <property type="project" value="UniProtKB-KW"/>
</dbReference>
<keyword evidence="3" id="KW-0009">Actin-binding</keyword>
<evidence type="ECO:0000256" key="1">
    <source>
        <dbReference type="ARBA" id="ARBA00009795"/>
    </source>
</evidence>
<comment type="similarity">
    <text evidence="1">Belongs to the phosphatase and actin regulator family.</text>
</comment>
<dbReference type="PROSITE" id="PS51073">
    <property type="entry name" value="RPEL"/>
    <property type="match status" value="2"/>
</dbReference>
<proteinExistence type="inferred from homology"/>
<feature type="repeat" description="RPEL" evidence="4">
    <location>
        <begin position="412"/>
        <end position="437"/>
    </location>
</feature>
<dbReference type="Gene3D" id="6.10.140.2130">
    <property type="match status" value="1"/>
</dbReference>
<dbReference type="Proteomes" id="UP000054653">
    <property type="component" value="Unassembled WGS sequence"/>
</dbReference>
<evidence type="ECO:0000256" key="2">
    <source>
        <dbReference type="ARBA" id="ARBA00022737"/>
    </source>
</evidence>
<feature type="compositionally biased region" description="Polar residues" evidence="5">
    <location>
        <begin position="315"/>
        <end position="327"/>
    </location>
</feature>
<dbReference type="InterPro" id="IPR004018">
    <property type="entry name" value="RPEL_repeat"/>
</dbReference>